<dbReference type="SUPFAM" id="SSF54506">
    <property type="entry name" value="Diaminopimelate epimerase-like"/>
    <property type="match status" value="1"/>
</dbReference>
<gene>
    <name evidence="1" type="ORF">CARN6_1349</name>
</gene>
<proteinExistence type="predicted"/>
<dbReference type="PANTHER" id="PTHR13774">
    <property type="entry name" value="PHENAZINE BIOSYNTHESIS PROTEIN"/>
    <property type="match status" value="1"/>
</dbReference>
<reference evidence="1" key="1">
    <citation type="submission" date="2009-10" db="EMBL/GenBank/DDBJ databases">
        <title>Diversity of trophic interactions inside an arsenic-rich microbial ecosystem.</title>
        <authorList>
            <person name="Bertin P.N."/>
            <person name="Heinrich-Salmeron A."/>
            <person name="Pelletier E."/>
            <person name="Goulhen-Chollet F."/>
            <person name="Arsene-Ploetze F."/>
            <person name="Gallien S."/>
            <person name="Calteau A."/>
            <person name="Vallenet D."/>
            <person name="Casiot C."/>
            <person name="Chane-Woon-Ming B."/>
            <person name="Giloteaux L."/>
            <person name="Barakat M."/>
            <person name="Bonnefoy V."/>
            <person name="Bruneel O."/>
            <person name="Chandler M."/>
            <person name="Cleiss J."/>
            <person name="Duran R."/>
            <person name="Elbaz-Poulichet F."/>
            <person name="Fonknechten N."/>
            <person name="Lauga B."/>
            <person name="Mornico D."/>
            <person name="Ortet P."/>
            <person name="Schaeffer C."/>
            <person name="Siguier P."/>
            <person name="Alexander Thil Smith A."/>
            <person name="Van Dorsselaer A."/>
            <person name="Weissenbach J."/>
            <person name="Medigue C."/>
            <person name="Le Paslier D."/>
        </authorList>
    </citation>
    <scope>NUCLEOTIDE SEQUENCE</scope>
</reference>
<accession>E6QL17</accession>
<dbReference type="PANTHER" id="PTHR13774:SF32">
    <property type="entry name" value="ANTISENSE-ENHANCING SEQUENCE 1"/>
    <property type="match status" value="1"/>
</dbReference>
<dbReference type="InterPro" id="IPR003719">
    <property type="entry name" value="Phenazine_PhzF-like"/>
</dbReference>
<protein>
    <submittedName>
        <fullName evidence="1">Phenazine biosynthesis PhzC/PhzF protein</fullName>
    </submittedName>
</protein>
<comment type="caution">
    <text evidence="1">The sequence shown here is derived from an EMBL/GenBank/DDBJ whole genome shotgun (WGS) entry which is preliminary data.</text>
</comment>
<dbReference type="Pfam" id="PF02567">
    <property type="entry name" value="PhzC-PhzF"/>
    <property type="match status" value="1"/>
</dbReference>
<dbReference type="Gene3D" id="3.10.310.10">
    <property type="entry name" value="Diaminopimelate Epimerase, Chain A, domain 1"/>
    <property type="match status" value="2"/>
</dbReference>
<sequence length="316" mass="34714">MSRSLDYFVLDVFTETPLSGNPLAVFPNANGLSTETMQAIAREMNLSETTFIERRAPAIERAEGVRVRIFTTEEELPFAGHPTLGTASLLRAIAPESVAHNETTDLVRLALNVGTIPVRFELHFSPDTLWPARGEMTQRDPEFLAELDRSTVASLIGLEEEDLDPERPVQIVSTGTPFAIVPLWSAASLSRLRVRQDQASTYLRSRGARWFYVLGPEAQLHQDALPVWRARMQFSGGEDPATGSAAGCAISYLVARRAVPSEQQIHLRQGIEINRHSNLFLTATLLPNIADAGPIIRNVHVAGSTVLVAKGELFLP</sequence>
<dbReference type="EMBL" id="CABQ01000163">
    <property type="protein sequence ID" value="CBI07937.1"/>
    <property type="molecule type" value="Genomic_DNA"/>
</dbReference>
<name>E6QL17_9ZZZZ</name>
<dbReference type="GO" id="GO:0016853">
    <property type="term" value="F:isomerase activity"/>
    <property type="evidence" value="ECO:0007669"/>
    <property type="project" value="TreeGrafter"/>
</dbReference>
<dbReference type="NCBIfam" id="TIGR00654">
    <property type="entry name" value="PhzF_family"/>
    <property type="match status" value="1"/>
</dbReference>
<evidence type="ECO:0000313" key="1">
    <source>
        <dbReference type="EMBL" id="CBI07937.1"/>
    </source>
</evidence>
<organism evidence="1">
    <name type="scientific">mine drainage metagenome</name>
    <dbReference type="NCBI Taxonomy" id="410659"/>
    <lineage>
        <taxon>unclassified sequences</taxon>
        <taxon>metagenomes</taxon>
        <taxon>ecological metagenomes</taxon>
    </lineage>
</organism>
<dbReference type="GO" id="GO:0005737">
    <property type="term" value="C:cytoplasm"/>
    <property type="evidence" value="ECO:0007669"/>
    <property type="project" value="TreeGrafter"/>
</dbReference>
<dbReference type="PIRSF" id="PIRSF016184">
    <property type="entry name" value="PhzC_PhzF"/>
    <property type="match status" value="1"/>
</dbReference>
<dbReference type="AlphaFoldDB" id="E6QL17"/>